<keyword evidence="4" id="KW-0732">Signal</keyword>
<dbReference type="Pfam" id="PF01832">
    <property type="entry name" value="Glucosaminidase"/>
    <property type="match status" value="1"/>
</dbReference>
<dbReference type="SMART" id="SM00047">
    <property type="entry name" value="LYZ2"/>
    <property type="match status" value="1"/>
</dbReference>
<reference evidence="6 7" key="1">
    <citation type="submission" date="2024-03" db="EMBL/GenBank/DDBJ databases">
        <title>Inconsistent identification of Apilactobacillus kunkeei-related strains obtained by well-developed overall genome related indices.</title>
        <authorList>
            <person name="Maeno S."/>
            <person name="Endo A."/>
        </authorList>
    </citation>
    <scope>NUCLEOTIDE SEQUENCE [LARGE SCALE GENOMIC DNA]</scope>
    <source>
        <strain evidence="6 7">20H-10</strain>
    </source>
</reference>
<evidence type="ECO:0000256" key="2">
    <source>
        <dbReference type="ARBA" id="ARBA00022801"/>
    </source>
</evidence>
<dbReference type="Gene3D" id="4.10.80.30">
    <property type="entry name" value="DNA polymerase, domain 6"/>
    <property type="match status" value="1"/>
</dbReference>
<sequence length="552" mass="60569">MRKKLMAKSILYALTAGLVLSTGHMYKAYADDGSSVVPLISGGSNVNSQAASTNNSSNSTSIAQASSILNNTNVLGNQLTYDNFISTISPIAQQIANSNNLYPSLMVAQAALESGYGQSTLTQQSNNLFGIKSTNGQGYNTTTGEYGSNGYYVTNSTFASYPTLMDSLQGYATFLIQNSRYANVFRSQAPDGIQAAKNIQADGYATDPSYATKLINVINQYNLLALDGNGTGTTTNTNTNTNNTAAKKPASKVLATANYTGGNTNETVQLSSNFSKYKLYTHVKDTRKKNTTVAWSNSAYSGATVYVDCLAVRTYKGAATTWYRISFSKNGNKYWVYSSALNFPLVNYSNDSNKVKIKGDYRQLYSNVFGTPQLSKRVAKTTGMKGMEYSIQEVATTTVNGPTTTWYQISVGQLGNVWINQADVTYVSASQKNPVTTKKETSKTTNKTTVKKTSTKTTAQKAAIKKTNKPAQYFKYSGYGYLNHYGKYDLNNHIPGSYKNVKKISWSQVKVPKDFKVEINCKGIRTKYNTTWYRIVLNNKSYWISGKALLFY</sequence>
<evidence type="ECO:0000256" key="4">
    <source>
        <dbReference type="SAM" id="SignalP"/>
    </source>
</evidence>
<keyword evidence="2" id="KW-0378">Hydrolase</keyword>
<dbReference type="RefSeq" id="WP_353318553.1">
    <property type="nucleotide sequence ID" value="NZ_BAABVV010000040.1"/>
</dbReference>
<organism evidence="6 7">
    <name type="scientific">Apilactobacillus apinorum</name>
    <dbReference type="NCBI Taxonomy" id="1218495"/>
    <lineage>
        <taxon>Bacteria</taxon>
        <taxon>Bacillati</taxon>
        <taxon>Bacillota</taxon>
        <taxon>Bacilli</taxon>
        <taxon>Lactobacillales</taxon>
        <taxon>Lactobacillaceae</taxon>
        <taxon>Apilactobacillus</taxon>
    </lineage>
</organism>
<accession>A0ABP9ZJF0</accession>
<comment type="similarity">
    <text evidence="1">Belongs to the glycosyl hydrolase 73 family.</text>
</comment>
<name>A0ABP9ZJF0_9LACO</name>
<evidence type="ECO:0000313" key="6">
    <source>
        <dbReference type="EMBL" id="GAA6114932.1"/>
    </source>
</evidence>
<evidence type="ECO:0000256" key="1">
    <source>
        <dbReference type="ARBA" id="ARBA00010266"/>
    </source>
</evidence>
<feature type="domain" description="Mannosyl-glycoprotein endo-beta-N-acetylglucosamidase-like" evidence="5">
    <location>
        <begin position="73"/>
        <end position="227"/>
    </location>
</feature>
<dbReference type="PRINTS" id="PR01002">
    <property type="entry name" value="FLGFLGJ"/>
</dbReference>
<feature type="chain" id="PRO_5046890690" description="Mannosyl-glycoprotein endo-beta-N-acetylglucosamidase-like domain-containing protein" evidence="4">
    <location>
        <begin position="31"/>
        <end position="552"/>
    </location>
</feature>
<dbReference type="EMBL" id="BAABVV010000040">
    <property type="protein sequence ID" value="GAA6114932.1"/>
    <property type="molecule type" value="Genomic_DNA"/>
</dbReference>
<dbReference type="PANTHER" id="PTHR33308">
    <property type="entry name" value="PEPTIDOGLYCAN HYDROLASE FLGJ"/>
    <property type="match status" value="1"/>
</dbReference>
<keyword evidence="7" id="KW-1185">Reference proteome</keyword>
<feature type="region of interest" description="Disordered" evidence="3">
    <location>
        <begin position="432"/>
        <end position="454"/>
    </location>
</feature>
<evidence type="ECO:0000313" key="7">
    <source>
        <dbReference type="Proteomes" id="UP001438112"/>
    </source>
</evidence>
<dbReference type="InterPro" id="IPR051056">
    <property type="entry name" value="Glycosyl_Hydrolase_73"/>
</dbReference>
<dbReference type="PANTHER" id="PTHR33308:SF9">
    <property type="entry name" value="PEPTIDOGLYCAN HYDROLASE FLGJ"/>
    <property type="match status" value="1"/>
</dbReference>
<evidence type="ECO:0000256" key="3">
    <source>
        <dbReference type="SAM" id="MobiDB-lite"/>
    </source>
</evidence>
<gene>
    <name evidence="6" type="ORF">AP20H10_12950</name>
</gene>
<protein>
    <recommendedName>
        <fullName evidence="5">Mannosyl-glycoprotein endo-beta-N-acetylglucosamidase-like domain-containing protein</fullName>
    </recommendedName>
</protein>
<dbReference type="InterPro" id="IPR002901">
    <property type="entry name" value="MGlyc_endo_b_GlcNAc-like_dom"/>
</dbReference>
<evidence type="ECO:0000259" key="5">
    <source>
        <dbReference type="SMART" id="SM00047"/>
    </source>
</evidence>
<feature type="signal peptide" evidence="4">
    <location>
        <begin position="1"/>
        <end position="30"/>
    </location>
</feature>
<comment type="caution">
    <text evidence="6">The sequence shown here is derived from an EMBL/GenBank/DDBJ whole genome shotgun (WGS) entry which is preliminary data.</text>
</comment>
<dbReference type="Proteomes" id="UP001438112">
    <property type="component" value="Unassembled WGS sequence"/>
</dbReference>
<proteinExistence type="inferred from homology"/>
<dbReference type="Gene3D" id="1.10.530.10">
    <property type="match status" value="1"/>
</dbReference>